<evidence type="ECO:0000313" key="3">
    <source>
        <dbReference type="WBParaSite" id="ACRNAN_scaffold18661.g13082.t1"/>
    </source>
</evidence>
<sequence>MCDGSFKFAPKSVKQVYRIFGVAKGGFSCPLVTALVNGMSEQLYTEMWMAAKQKLLEDLACNPLGDEYREIVWKNLGRVGRLMGYDAKELADIRPYDLPRPLPELDDYIDDDAQDTEDDNLSYEQDSEESEIGTSDSVRHFSYTTDEAMPLEPNDENEALAQDISNSFDTIASRNSFRRRNSLNSRFFIKKF</sequence>
<name>A0A914D575_9BILA</name>
<dbReference type="WBParaSite" id="ACRNAN_scaffold18661.g13082.t1">
    <property type="protein sequence ID" value="ACRNAN_scaffold18661.g13082.t1"/>
    <property type="gene ID" value="ACRNAN_scaffold18661.g13082"/>
</dbReference>
<feature type="region of interest" description="Disordered" evidence="1">
    <location>
        <begin position="104"/>
        <end position="138"/>
    </location>
</feature>
<evidence type="ECO:0000313" key="2">
    <source>
        <dbReference type="Proteomes" id="UP000887540"/>
    </source>
</evidence>
<keyword evidence="2" id="KW-1185">Reference proteome</keyword>
<reference evidence="3" key="1">
    <citation type="submission" date="2022-11" db="UniProtKB">
        <authorList>
            <consortium name="WormBaseParasite"/>
        </authorList>
    </citation>
    <scope>IDENTIFICATION</scope>
</reference>
<dbReference type="AlphaFoldDB" id="A0A914D575"/>
<accession>A0A914D575</accession>
<proteinExistence type="predicted"/>
<organism evidence="2 3">
    <name type="scientific">Acrobeloides nanus</name>
    <dbReference type="NCBI Taxonomy" id="290746"/>
    <lineage>
        <taxon>Eukaryota</taxon>
        <taxon>Metazoa</taxon>
        <taxon>Ecdysozoa</taxon>
        <taxon>Nematoda</taxon>
        <taxon>Chromadorea</taxon>
        <taxon>Rhabditida</taxon>
        <taxon>Tylenchina</taxon>
        <taxon>Cephalobomorpha</taxon>
        <taxon>Cephaloboidea</taxon>
        <taxon>Cephalobidae</taxon>
        <taxon>Acrobeloides</taxon>
    </lineage>
</organism>
<protein>
    <submittedName>
        <fullName evidence="3">Uncharacterized protein</fullName>
    </submittedName>
</protein>
<dbReference type="Proteomes" id="UP000887540">
    <property type="component" value="Unplaced"/>
</dbReference>
<feature type="compositionally biased region" description="Acidic residues" evidence="1">
    <location>
        <begin position="104"/>
        <end position="131"/>
    </location>
</feature>
<evidence type="ECO:0000256" key="1">
    <source>
        <dbReference type="SAM" id="MobiDB-lite"/>
    </source>
</evidence>